<evidence type="ECO:0000256" key="1">
    <source>
        <dbReference type="ARBA" id="ARBA00022723"/>
    </source>
</evidence>
<dbReference type="GO" id="GO:0005834">
    <property type="term" value="C:heterotrimeric G-protein complex"/>
    <property type="evidence" value="ECO:0007669"/>
    <property type="project" value="InterPro"/>
</dbReference>
<dbReference type="PANTHER" id="PTHR10218">
    <property type="entry name" value="GTP-BINDING PROTEIN ALPHA SUBUNIT"/>
    <property type="match status" value="1"/>
</dbReference>
<dbReference type="GO" id="GO:0001664">
    <property type="term" value="F:G protein-coupled receptor binding"/>
    <property type="evidence" value="ECO:0007669"/>
    <property type="project" value="InterPro"/>
</dbReference>
<reference evidence="8 9" key="1">
    <citation type="submission" date="2014-04" db="EMBL/GenBank/DDBJ databases">
        <authorList>
            <consortium name="DOE Joint Genome Institute"/>
            <person name="Kuo A."/>
            <person name="Zuccaro A."/>
            <person name="Kohler A."/>
            <person name="Nagy L.G."/>
            <person name="Floudas D."/>
            <person name="Copeland A."/>
            <person name="Barry K.W."/>
            <person name="Cichocki N."/>
            <person name="Veneault-Fourrey C."/>
            <person name="LaButti K."/>
            <person name="Lindquist E.A."/>
            <person name="Lipzen A."/>
            <person name="Lundell T."/>
            <person name="Morin E."/>
            <person name="Murat C."/>
            <person name="Sun H."/>
            <person name="Tunlid A."/>
            <person name="Henrissat B."/>
            <person name="Grigoriev I.V."/>
            <person name="Hibbett D.S."/>
            <person name="Martin F."/>
            <person name="Nordberg H.P."/>
            <person name="Cantor M.N."/>
            <person name="Hua S.X."/>
        </authorList>
    </citation>
    <scope>NUCLEOTIDE SEQUENCE [LARGE SCALE GENOMIC DNA]</scope>
    <source>
        <strain evidence="8 9">MAFF 305830</strain>
    </source>
</reference>
<dbReference type="AlphaFoldDB" id="A0A0C3B0Y0"/>
<dbReference type="STRING" id="933852.A0A0C3B0Y0"/>
<keyword evidence="4 6" id="KW-0342">GTP-binding</keyword>
<dbReference type="GO" id="GO:0003924">
    <property type="term" value="F:GTPase activity"/>
    <property type="evidence" value="ECO:0007669"/>
    <property type="project" value="InterPro"/>
</dbReference>
<dbReference type="PRINTS" id="PR00318">
    <property type="entry name" value="GPROTEINA"/>
</dbReference>
<dbReference type="Pfam" id="PF00503">
    <property type="entry name" value="G-alpha"/>
    <property type="match status" value="1"/>
</dbReference>
<dbReference type="PROSITE" id="PS51882">
    <property type="entry name" value="G_ALPHA"/>
    <property type="match status" value="1"/>
</dbReference>
<dbReference type="GO" id="GO:0000750">
    <property type="term" value="P:pheromone-dependent signal transduction involved in conjugation with cellular fusion"/>
    <property type="evidence" value="ECO:0007669"/>
    <property type="project" value="TreeGrafter"/>
</dbReference>
<dbReference type="SMART" id="SM00275">
    <property type="entry name" value="G_alpha"/>
    <property type="match status" value="1"/>
</dbReference>
<evidence type="ECO:0000256" key="6">
    <source>
        <dbReference type="PIRSR" id="PIRSR601019-1"/>
    </source>
</evidence>
<dbReference type="PANTHER" id="PTHR10218:SF302">
    <property type="entry name" value="GUANINE NUCLEOTIDE-BINDING PROTEIN ALPHA-5 SUBUNIT"/>
    <property type="match status" value="1"/>
</dbReference>
<proteinExistence type="predicted"/>
<dbReference type="SUPFAM" id="SSF47895">
    <property type="entry name" value="Transducin (alpha subunit), insertion domain"/>
    <property type="match status" value="1"/>
</dbReference>
<feature type="binding site" evidence="6">
    <location>
        <position position="333"/>
    </location>
    <ligand>
        <name>GTP</name>
        <dbReference type="ChEBI" id="CHEBI:37565"/>
    </ligand>
</feature>
<feature type="binding site" evidence="6">
    <location>
        <begin position="201"/>
        <end position="205"/>
    </location>
    <ligand>
        <name>GTP</name>
        <dbReference type="ChEBI" id="CHEBI:37565"/>
    </ligand>
</feature>
<reference evidence="9" key="2">
    <citation type="submission" date="2015-01" db="EMBL/GenBank/DDBJ databases">
        <title>Evolutionary Origins and Diversification of the Mycorrhizal Mutualists.</title>
        <authorList>
            <consortium name="DOE Joint Genome Institute"/>
            <consortium name="Mycorrhizal Genomics Consortium"/>
            <person name="Kohler A."/>
            <person name="Kuo A."/>
            <person name="Nagy L.G."/>
            <person name="Floudas D."/>
            <person name="Copeland A."/>
            <person name="Barry K.W."/>
            <person name="Cichocki N."/>
            <person name="Veneault-Fourrey C."/>
            <person name="LaButti K."/>
            <person name="Lindquist E.A."/>
            <person name="Lipzen A."/>
            <person name="Lundell T."/>
            <person name="Morin E."/>
            <person name="Murat C."/>
            <person name="Riley R."/>
            <person name="Ohm R."/>
            <person name="Sun H."/>
            <person name="Tunlid A."/>
            <person name="Henrissat B."/>
            <person name="Grigoriev I.V."/>
            <person name="Hibbett D.S."/>
            <person name="Martin F."/>
        </authorList>
    </citation>
    <scope>NUCLEOTIDE SEQUENCE [LARGE SCALE GENOMIC DNA]</scope>
    <source>
        <strain evidence="9">MAFF 305830</strain>
    </source>
</reference>
<evidence type="ECO:0000256" key="5">
    <source>
        <dbReference type="ARBA" id="ARBA00023224"/>
    </source>
</evidence>
<feature type="binding site" evidence="6">
    <location>
        <begin position="44"/>
        <end position="49"/>
    </location>
    <ligand>
        <name>GTP</name>
        <dbReference type="ChEBI" id="CHEBI:37565"/>
    </ligand>
</feature>
<keyword evidence="2 6" id="KW-0547">Nucleotide-binding</keyword>
<feature type="binding site" evidence="7">
    <location>
        <position position="182"/>
    </location>
    <ligand>
        <name>Mg(2+)</name>
        <dbReference type="ChEBI" id="CHEBI:18420"/>
    </ligand>
</feature>
<dbReference type="InterPro" id="IPR002975">
    <property type="entry name" value="Fungi_Gprotein_alpha"/>
</dbReference>
<keyword evidence="3 7" id="KW-0460">Magnesium</keyword>
<evidence type="ECO:0008006" key="10">
    <source>
        <dbReference type="Google" id="ProtNLM"/>
    </source>
</evidence>
<dbReference type="Proteomes" id="UP000054097">
    <property type="component" value="Unassembled WGS sequence"/>
</dbReference>
<dbReference type="EMBL" id="KN824284">
    <property type="protein sequence ID" value="KIM30425.1"/>
    <property type="molecule type" value="Genomic_DNA"/>
</dbReference>
<dbReference type="GO" id="GO:0046872">
    <property type="term" value="F:metal ion binding"/>
    <property type="evidence" value="ECO:0007669"/>
    <property type="project" value="UniProtKB-KW"/>
</dbReference>
<keyword evidence="5" id="KW-0807">Transducer</keyword>
<dbReference type="InterPro" id="IPR011025">
    <property type="entry name" value="GproteinA_insert"/>
</dbReference>
<feature type="binding site" evidence="6">
    <location>
        <begin position="270"/>
        <end position="273"/>
    </location>
    <ligand>
        <name>GTP</name>
        <dbReference type="ChEBI" id="CHEBI:37565"/>
    </ligand>
</feature>
<accession>A0A0C3B0Y0</accession>
<dbReference type="InterPro" id="IPR001019">
    <property type="entry name" value="Gprotein_alpha_su"/>
</dbReference>
<evidence type="ECO:0000313" key="8">
    <source>
        <dbReference type="EMBL" id="KIM30425.1"/>
    </source>
</evidence>
<evidence type="ECO:0000256" key="2">
    <source>
        <dbReference type="ARBA" id="ARBA00022741"/>
    </source>
</evidence>
<sequence length="361" mass="40891">MGCAQSTTVDHEAKARNDAIDSQLKKDRQLAKNEIKMLLLGAGESGKSTILKQMKLMHHGTYTPQEREQYKEIIFSNTVQSMRAVLEAIPHLGLALVPANEGAGKLVDRWGAGGEDADVMDERLARALDALWKDPAVRDAVKRAREFQLNDSATYYFSALPRLASRSYVPTDADILRSRVKTTGITETSFLVGQLTYRLFDVGGQRSERKKWIHCFENVTALVFLVALSEYDQMLYEDSTVNRMQESLTLFDSICNSRWFVKTSIILFLNKIDLFAEKLQYSALQNFFPDYRGNGRPGSEEDYDAACEYFLHRFVSLNQSAASKQIYAHYTCATDTQQIKFVLSAIQDILLQLHLRDIGLL</sequence>
<dbReference type="SUPFAM" id="SSF52540">
    <property type="entry name" value="P-loop containing nucleoside triphosphate hydrolases"/>
    <property type="match status" value="1"/>
</dbReference>
<dbReference type="Gene3D" id="1.10.400.10">
    <property type="entry name" value="GI Alpha 1, domain 2-like"/>
    <property type="match status" value="1"/>
</dbReference>
<keyword evidence="1 7" id="KW-0479">Metal-binding</keyword>
<evidence type="ECO:0000256" key="3">
    <source>
        <dbReference type="ARBA" id="ARBA00022842"/>
    </source>
</evidence>
<dbReference type="GO" id="GO:0007186">
    <property type="term" value="P:G protein-coupled receptor signaling pathway"/>
    <property type="evidence" value="ECO:0007669"/>
    <property type="project" value="InterPro"/>
</dbReference>
<protein>
    <recommendedName>
        <fullName evidence="10">Guanine nucleotide-binding protein subunit alpha</fullName>
    </recommendedName>
</protein>
<dbReference type="CDD" id="cd00066">
    <property type="entry name" value="G-alpha"/>
    <property type="match status" value="1"/>
</dbReference>
<feature type="binding site" evidence="6">
    <location>
        <begin position="151"/>
        <end position="152"/>
    </location>
    <ligand>
        <name>GTP</name>
        <dbReference type="ChEBI" id="CHEBI:37565"/>
    </ligand>
</feature>
<evidence type="ECO:0000256" key="4">
    <source>
        <dbReference type="ARBA" id="ARBA00023134"/>
    </source>
</evidence>
<dbReference type="GO" id="GO:0005525">
    <property type="term" value="F:GTP binding"/>
    <property type="evidence" value="ECO:0007669"/>
    <property type="project" value="UniProtKB-KW"/>
</dbReference>
<dbReference type="PRINTS" id="PR01241">
    <property type="entry name" value="GPROTEINAFNG"/>
</dbReference>
<gene>
    <name evidence="8" type="ORF">M408DRAFT_328025</name>
</gene>
<dbReference type="InterPro" id="IPR027417">
    <property type="entry name" value="P-loop_NTPase"/>
</dbReference>
<dbReference type="OrthoDB" id="5817230at2759"/>
<evidence type="ECO:0000256" key="7">
    <source>
        <dbReference type="PIRSR" id="PIRSR601019-2"/>
    </source>
</evidence>
<feature type="binding site" evidence="7">
    <location>
        <position position="48"/>
    </location>
    <ligand>
        <name>Mg(2+)</name>
        <dbReference type="ChEBI" id="CHEBI:18420"/>
    </ligand>
</feature>
<keyword evidence="9" id="KW-1185">Reference proteome</keyword>
<evidence type="ECO:0000313" key="9">
    <source>
        <dbReference type="Proteomes" id="UP000054097"/>
    </source>
</evidence>
<dbReference type="Gene3D" id="3.40.50.300">
    <property type="entry name" value="P-loop containing nucleotide triphosphate hydrolases"/>
    <property type="match status" value="1"/>
</dbReference>
<organism evidence="8 9">
    <name type="scientific">Serendipita vermifera MAFF 305830</name>
    <dbReference type="NCBI Taxonomy" id="933852"/>
    <lineage>
        <taxon>Eukaryota</taxon>
        <taxon>Fungi</taxon>
        <taxon>Dikarya</taxon>
        <taxon>Basidiomycota</taxon>
        <taxon>Agaricomycotina</taxon>
        <taxon>Agaricomycetes</taxon>
        <taxon>Sebacinales</taxon>
        <taxon>Serendipitaceae</taxon>
        <taxon>Serendipita</taxon>
    </lineage>
</organism>
<dbReference type="GO" id="GO:0005737">
    <property type="term" value="C:cytoplasm"/>
    <property type="evidence" value="ECO:0007669"/>
    <property type="project" value="TreeGrafter"/>
</dbReference>
<dbReference type="FunFam" id="3.40.50.300:FF:002307">
    <property type="entry name" value="Guanine nucleotide-binding protein G(k) subunit alpha"/>
    <property type="match status" value="1"/>
</dbReference>
<dbReference type="GO" id="GO:0031683">
    <property type="term" value="F:G-protein beta/gamma-subunit complex binding"/>
    <property type="evidence" value="ECO:0007669"/>
    <property type="project" value="InterPro"/>
</dbReference>
<feature type="binding site" evidence="6">
    <location>
        <begin position="176"/>
        <end position="182"/>
    </location>
    <ligand>
        <name>GTP</name>
        <dbReference type="ChEBI" id="CHEBI:37565"/>
    </ligand>
</feature>
<dbReference type="HOGENOM" id="CLU_014184_6_0_1"/>
<name>A0A0C3B0Y0_SERVB</name>